<gene>
    <name evidence="1" type="ORF">FCL42_19285</name>
</gene>
<evidence type="ECO:0000313" key="1">
    <source>
        <dbReference type="EMBL" id="TKB50161.1"/>
    </source>
</evidence>
<organism evidence="1 2">
    <name type="scientific">Ferrimonas aestuarii</name>
    <dbReference type="NCBI Taxonomy" id="2569539"/>
    <lineage>
        <taxon>Bacteria</taxon>
        <taxon>Pseudomonadati</taxon>
        <taxon>Pseudomonadota</taxon>
        <taxon>Gammaproteobacteria</taxon>
        <taxon>Alteromonadales</taxon>
        <taxon>Ferrimonadaceae</taxon>
        <taxon>Ferrimonas</taxon>
    </lineage>
</organism>
<dbReference type="Pfam" id="PF04320">
    <property type="entry name" value="YggL_50S_bp"/>
    <property type="match status" value="1"/>
</dbReference>
<name>A0A4U1BFS5_9GAMM</name>
<dbReference type="RefSeq" id="WP_136865067.1">
    <property type="nucleotide sequence ID" value="NZ_SWCJ01000022.1"/>
</dbReference>
<dbReference type="Proteomes" id="UP000305675">
    <property type="component" value="Unassembled WGS sequence"/>
</dbReference>
<keyword evidence="2" id="KW-1185">Reference proteome</keyword>
<dbReference type="EMBL" id="SWCJ01000022">
    <property type="protein sequence ID" value="TKB50161.1"/>
    <property type="molecule type" value="Genomic_DNA"/>
</dbReference>
<protein>
    <submittedName>
        <fullName evidence="1">DUF469 family protein</fullName>
    </submittedName>
</protein>
<dbReference type="GO" id="GO:0005829">
    <property type="term" value="C:cytosol"/>
    <property type="evidence" value="ECO:0007669"/>
    <property type="project" value="TreeGrafter"/>
</dbReference>
<sequence length="113" mass="13078">MTNIPAAKNRSRRLRKKLRVDEFQELGFDLAWVFNEEVSEEQIDAIVDQMIDEVIEPMQLGFSGGGHKSWDGIVCTQKLGKCTEEHRQALESFFKDKPVSEVKTSELYDVWWG</sequence>
<reference evidence="1 2" key="1">
    <citation type="submission" date="2019-04" db="EMBL/GenBank/DDBJ databases">
        <authorList>
            <person name="Hwang J.C."/>
        </authorList>
    </citation>
    <scope>NUCLEOTIDE SEQUENCE [LARGE SCALE GENOMIC DNA]</scope>
    <source>
        <strain evidence="1 2">IMCC35002</strain>
    </source>
</reference>
<dbReference type="NCBIfam" id="NF008685">
    <property type="entry name" value="PRK11702.1"/>
    <property type="match status" value="1"/>
</dbReference>
<evidence type="ECO:0000313" key="2">
    <source>
        <dbReference type="Proteomes" id="UP000305675"/>
    </source>
</evidence>
<proteinExistence type="predicted"/>
<comment type="caution">
    <text evidence="1">The sequence shown here is derived from an EMBL/GenBank/DDBJ whole genome shotgun (WGS) entry which is preliminary data.</text>
</comment>
<dbReference type="InterPro" id="IPR007416">
    <property type="entry name" value="YggL_50S_bp"/>
</dbReference>
<dbReference type="PANTHER" id="PTHR38778:SF1">
    <property type="entry name" value="CYTOPLASMIC PROTEIN"/>
    <property type="match status" value="1"/>
</dbReference>
<dbReference type="PANTHER" id="PTHR38778">
    <property type="entry name" value="CYTOPLASMIC PROTEIN-RELATED"/>
    <property type="match status" value="1"/>
</dbReference>
<accession>A0A4U1BFS5</accession>
<dbReference type="OrthoDB" id="9114861at2"/>
<dbReference type="AlphaFoldDB" id="A0A4U1BFS5"/>